<keyword evidence="5" id="KW-0547">Nucleotide-binding</keyword>
<dbReference type="GO" id="GO:0019856">
    <property type="term" value="P:pyrimidine nucleobase biosynthetic process"/>
    <property type="evidence" value="ECO:0007669"/>
    <property type="project" value="TreeGrafter"/>
</dbReference>
<keyword evidence="7" id="KW-0315">Glutamine amidotransferase</keyword>
<protein>
    <recommendedName>
        <fullName evidence="3">CTP synthase (glutamine hydrolyzing)</fullName>
        <ecNumber evidence="3">6.3.4.2</ecNumber>
    </recommendedName>
</protein>
<evidence type="ECO:0000313" key="14">
    <source>
        <dbReference type="WormBase" id="SRAE_X000051600"/>
    </source>
</evidence>
<dbReference type="InterPro" id="IPR029062">
    <property type="entry name" value="Class_I_gatase-like"/>
</dbReference>
<evidence type="ECO:0000313" key="12">
    <source>
        <dbReference type="Proteomes" id="UP000035682"/>
    </source>
</evidence>
<dbReference type="Pfam" id="PF00117">
    <property type="entry name" value="GATase"/>
    <property type="match status" value="1"/>
</dbReference>
<evidence type="ECO:0000256" key="7">
    <source>
        <dbReference type="ARBA" id="ARBA00022962"/>
    </source>
</evidence>
<dbReference type="CTD" id="36383569"/>
<dbReference type="WormBase" id="SRAE_X000051600">
    <property type="protein sequence ID" value="SRP04144"/>
    <property type="gene ID" value="WBGene00266075"/>
</dbReference>
<keyword evidence="12" id="KW-1185">Reference proteome</keyword>
<comment type="pathway">
    <text evidence="1">Pyrimidine metabolism; CTP biosynthesis via de novo pathway; CTP from UDP: step 2/2.</text>
</comment>
<proteinExistence type="inferred from homology"/>
<sequence length="170" mass="19390">MPEHVRKNVDMEGTIRLGLKKNFFLTKECKLQKLYKSVIIKERHRHRYEVKPTIVPKLSEAGLLFVGIGVDNSSNTYINQKKTLSANNLIKMTTSSHSESLLQTVNKICSISSDDKSNTNVCMEILEMRDHPYFVGCQYHPEYLSHPITLSPPFFGLLLAASGQIEEFFL</sequence>
<dbReference type="InterPro" id="IPR004468">
    <property type="entry name" value="CTP_synthase"/>
</dbReference>
<feature type="domain" description="Glutamine amidotransferase" evidence="10">
    <location>
        <begin position="90"/>
        <end position="151"/>
    </location>
</feature>
<evidence type="ECO:0000256" key="6">
    <source>
        <dbReference type="ARBA" id="ARBA00022840"/>
    </source>
</evidence>
<dbReference type="eggNOG" id="KOG2387">
    <property type="taxonomic scope" value="Eukaryota"/>
</dbReference>
<dbReference type="Gene3D" id="3.40.50.880">
    <property type="match status" value="1"/>
</dbReference>
<dbReference type="OMA" id="PDCMSAK"/>
<comment type="catalytic activity">
    <reaction evidence="9">
        <text>UTP + L-glutamine + ATP + H2O = CTP + L-glutamate + ADP + phosphate + 2 H(+)</text>
        <dbReference type="Rhea" id="RHEA:26426"/>
        <dbReference type="ChEBI" id="CHEBI:15377"/>
        <dbReference type="ChEBI" id="CHEBI:15378"/>
        <dbReference type="ChEBI" id="CHEBI:29985"/>
        <dbReference type="ChEBI" id="CHEBI:30616"/>
        <dbReference type="ChEBI" id="CHEBI:37563"/>
        <dbReference type="ChEBI" id="CHEBI:43474"/>
        <dbReference type="ChEBI" id="CHEBI:46398"/>
        <dbReference type="ChEBI" id="CHEBI:58359"/>
        <dbReference type="ChEBI" id="CHEBI:456216"/>
        <dbReference type="EC" id="6.3.4.2"/>
    </reaction>
</comment>
<dbReference type="GO" id="GO:0005737">
    <property type="term" value="C:cytoplasm"/>
    <property type="evidence" value="ECO:0007669"/>
    <property type="project" value="TreeGrafter"/>
</dbReference>
<name>A0A090LUC0_STRRB</name>
<dbReference type="GO" id="GO:0005524">
    <property type="term" value="F:ATP binding"/>
    <property type="evidence" value="ECO:0007669"/>
    <property type="project" value="UniProtKB-KW"/>
</dbReference>
<reference evidence="13" key="2">
    <citation type="submission" date="2020-12" db="UniProtKB">
        <authorList>
            <consortium name="WormBaseParasite"/>
        </authorList>
    </citation>
    <scope>IDENTIFICATION</scope>
</reference>
<dbReference type="EC" id="6.3.4.2" evidence="3"/>
<evidence type="ECO:0000256" key="2">
    <source>
        <dbReference type="ARBA" id="ARBA00007533"/>
    </source>
</evidence>
<gene>
    <name evidence="11 13 14" type="ORF">SRAE_X000051600</name>
</gene>
<evidence type="ECO:0000256" key="8">
    <source>
        <dbReference type="ARBA" id="ARBA00022975"/>
    </source>
</evidence>
<dbReference type="InterPro" id="IPR017926">
    <property type="entry name" value="GATASE"/>
</dbReference>
<keyword evidence="6" id="KW-0067">ATP-binding</keyword>
<evidence type="ECO:0000259" key="10">
    <source>
        <dbReference type="Pfam" id="PF00117"/>
    </source>
</evidence>
<evidence type="ECO:0000256" key="9">
    <source>
        <dbReference type="ARBA" id="ARBA00047781"/>
    </source>
</evidence>
<evidence type="ECO:0000256" key="3">
    <source>
        <dbReference type="ARBA" id="ARBA00012291"/>
    </source>
</evidence>
<evidence type="ECO:0000256" key="5">
    <source>
        <dbReference type="ARBA" id="ARBA00022741"/>
    </source>
</evidence>
<comment type="similarity">
    <text evidence="2">Belongs to the CTP synthase family.</text>
</comment>
<evidence type="ECO:0000256" key="4">
    <source>
        <dbReference type="ARBA" id="ARBA00022598"/>
    </source>
</evidence>
<dbReference type="GO" id="GO:0042802">
    <property type="term" value="F:identical protein binding"/>
    <property type="evidence" value="ECO:0007669"/>
    <property type="project" value="TreeGrafter"/>
</dbReference>
<dbReference type="GO" id="GO:0003883">
    <property type="term" value="F:CTP synthase activity"/>
    <property type="evidence" value="ECO:0007669"/>
    <property type="project" value="UniProtKB-EC"/>
</dbReference>
<evidence type="ECO:0000256" key="1">
    <source>
        <dbReference type="ARBA" id="ARBA00005171"/>
    </source>
</evidence>
<keyword evidence="8" id="KW-0665">Pyrimidine biosynthesis</keyword>
<dbReference type="AlphaFoldDB" id="A0A090LUC0"/>
<evidence type="ECO:0000313" key="13">
    <source>
        <dbReference type="WBParaSite" id="SRAE_X000051600.1"/>
    </source>
</evidence>
<organism evidence="11">
    <name type="scientific">Strongyloides ratti</name>
    <name type="common">Parasitic roundworm</name>
    <dbReference type="NCBI Taxonomy" id="34506"/>
    <lineage>
        <taxon>Eukaryota</taxon>
        <taxon>Metazoa</taxon>
        <taxon>Ecdysozoa</taxon>
        <taxon>Nematoda</taxon>
        <taxon>Chromadorea</taxon>
        <taxon>Rhabditida</taxon>
        <taxon>Tylenchina</taxon>
        <taxon>Panagrolaimomorpha</taxon>
        <taxon>Strongyloidoidea</taxon>
        <taxon>Strongyloididae</taxon>
        <taxon>Strongyloides</taxon>
    </lineage>
</organism>
<dbReference type="EMBL" id="LN609530">
    <property type="protein sequence ID" value="CEF71189.1"/>
    <property type="molecule type" value="Genomic_DNA"/>
</dbReference>
<dbReference type="OrthoDB" id="5819048at2759"/>
<dbReference type="PANTHER" id="PTHR11550">
    <property type="entry name" value="CTP SYNTHASE"/>
    <property type="match status" value="1"/>
</dbReference>
<dbReference type="WBParaSite" id="SRAE_X000051600.1">
    <property type="protein sequence ID" value="SRAE_X000051600.1"/>
    <property type="gene ID" value="WBGene00266075"/>
</dbReference>
<dbReference type="Proteomes" id="UP000035682">
    <property type="component" value="Unplaced"/>
</dbReference>
<dbReference type="UniPathway" id="UPA00159">
    <property type="reaction ID" value="UER00277"/>
</dbReference>
<reference evidence="11 12" key="1">
    <citation type="submission" date="2014-09" db="EMBL/GenBank/DDBJ databases">
        <authorList>
            <person name="Martin A.A."/>
        </authorList>
    </citation>
    <scope>NUCLEOTIDE SEQUENCE</scope>
    <source>
        <strain evidence="12">ED321</strain>
        <strain evidence="11">ED321 Heterogonic</strain>
    </source>
</reference>
<dbReference type="RefSeq" id="XP_024510385.1">
    <property type="nucleotide sequence ID" value="XM_024644869.1"/>
</dbReference>
<dbReference type="PANTHER" id="PTHR11550:SF0">
    <property type="entry name" value="CTP SYNTHASE-RELATED"/>
    <property type="match status" value="1"/>
</dbReference>
<dbReference type="SUPFAM" id="SSF52317">
    <property type="entry name" value="Class I glutamine amidotransferase-like"/>
    <property type="match status" value="2"/>
</dbReference>
<dbReference type="STRING" id="34506.A0A090LUC0"/>
<keyword evidence="4" id="KW-0436">Ligase</keyword>
<dbReference type="GO" id="GO:0044210">
    <property type="term" value="P:'de novo' CTP biosynthetic process"/>
    <property type="evidence" value="ECO:0007669"/>
    <property type="project" value="UniProtKB-UniPathway"/>
</dbReference>
<accession>A0A090LUC0</accession>
<dbReference type="GO" id="GO:0097268">
    <property type="term" value="C:cytoophidium"/>
    <property type="evidence" value="ECO:0007669"/>
    <property type="project" value="TreeGrafter"/>
</dbReference>
<evidence type="ECO:0000313" key="11">
    <source>
        <dbReference type="EMBL" id="CEF71189.1"/>
    </source>
</evidence>
<dbReference type="GeneID" id="36383569"/>